<accession>S4P174</accession>
<name>S4P174_9NEOP</name>
<sequence length="73" mass="7990">NMFTNVNDAFKTTEPSNVFQNASVVKSIFGQQNDINSQENKTGNVINKNIFASTNTNLFSQTGANKNIFSNAV</sequence>
<reference evidence="1" key="1">
    <citation type="journal article" date="2013" name="BMC Genomics">
        <title>Unscrambling butterfly oogenesis.</title>
        <authorList>
            <person name="Carter J.M."/>
            <person name="Baker S.C."/>
            <person name="Pink R."/>
            <person name="Carter D.R."/>
            <person name="Collins A."/>
            <person name="Tomlin J."/>
            <person name="Gibbs M."/>
            <person name="Breuker C.J."/>
        </authorList>
    </citation>
    <scope>NUCLEOTIDE SEQUENCE</scope>
    <source>
        <tissue evidence="1">Ovary</tissue>
    </source>
</reference>
<evidence type="ECO:0000313" key="1">
    <source>
        <dbReference type="EMBL" id="JAA81943.1"/>
    </source>
</evidence>
<proteinExistence type="predicted"/>
<dbReference type="EMBL" id="GAIX01010617">
    <property type="protein sequence ID" value="JAA81943.1"/>
    <property type="molecule type" value="Transcribed_RNA"/>
</dbReference>
<dbReference type="AlphaFoldDB" id="S4P174"/>
<feature type="non-terminal residue" evidence="1">
    <location>
        <position position="73"/>
    </location>
</feature>
<feature type="non-terminal residue" evidence="1">
    <location>
        <position position="1"/>
    </location>
</feature>
<organism evidence="1">
    <name type="scientific">Pararge aegeria</name>
    <name type="common">speckled wood butterfly</name>
    <dbReference type="NCBI Taxonomy" id="116150"/>
    <lineage>
        <taxon>Eukaryota</taxon>
        <taxon>Metazoa</taxon>
        <taxon>Ecdysozoa</taxon>
        <taxon>Arthropoda</taxon>
        <taxon>Hexapoda</taxon>
        <taxon>Insecta</taxon>
        <taxon>Pterygota</taxon>
        <taxon>Neoptera</taxon>
        <taxon>Endopterygota</taxon>
        <taxon>Lepidoptera</taxon>
        <taxon>Glossata</taxon>
        <taxon>Ditrysia</taxon>
        <taxon>Papilionoidea</taxon>
        <taxon>Nymphalidae</taxon>
        <taxon>Satyrinae</taxon>
        <taxon>Satyrini</taxon>
        <taxon>Parargina</taxon>
        <taxon>Pararge</taxon>
    </lineage>
</organism>
<reference evidence="1" key="2">
    <citation type="submission" date="2013-05" db="EMBL/GenBank/DDBJ databases">
        <authorList>
            <person name="Carter J.-M."/>
            <person name="Baker S.C."/>
            <person name="Pink R."/>
            <person name="Carter D.R.F."/>
            <person name="Collins A."/>
            <person name="Tomlin J."/>
            <person name="Gibbs M."/>
            <person name="Breuker C.J."/>
        </authorList>
    </citation>
    <scope>NUCLEOTIDE SEQUENCE</scope>
    <source>
        <tissue evidence="1">Ovary</tissue>
    </source>
</reference>
<protein>
    <submittedName>
        <fullName evidence="1">Nucleoporin-like 2</fullName>
    </submittedName>
</protein>